<feature type="compositionally biased region" description="Acidic residues" evidence="4">
    <location>
        <begin position="317"/>
        <end position="330"/>
    </location>
</feature>
<dbReference type="SMART" id="SM00369">
    <property type="entry name" value="LRR_TYP"/>
    <property type="match status" value="5"/>
</dbReference>
<comment type="subcellular location">
    <subcellularLocation>
        <location evidence="1">Cytoplasm</location>
        <location evidence="1">Cytoskeleton</location>
        <location evidence="1">Cilium axoneme</location>
    </subcellularLocation>
</comment>
<feature type="compositionally biased region" description="Basic residues" evidence="4">
    <location>
        <begin position="337"/>
        <end position="348"/>
    </location>
</feature>
<proteinExistence type="predicted"/>
<dbReference type="AlphaFoldDB" id="K8EID8"/>
<dbReference type="eggNOG" id="KOG0531">
    <property type="taxonomic scope" value="Eukaryota"/>
</dbReference>
<feature type="compositionally biased region" description="Basic and acidic residues" evidence="4">
    <location>
        <begin position="349"/>
        <end position="359"/>
    </location>
</feature>
<protein>
    <submittedName>
        <fullName evidence="5">Uncharacterized protein</fullName>
    </submittedName>
</protein>
<reference evidence="5 6" key="1">
    <citation type="submission" date="2011-10" db="EMBL/GenBank/DDBJ databases">
        <authorList>
            <person name="Genoscope - CEA"/>
        </authorList>
    </citation>
    <scope>NUCLEOTIDE SEQUENCE [LARGE SCALE GENOMIC DNA]</scope>
    <source>
        <strain evidence="5 6">RCC 1105</strain>
    </source>
</reference>
<dbReference type="GeneID" id="19013998"/>
<evidence type="ECO:0000313" key="5">
    <source>
        <dbReference type="EMBL" id="CCO17784.1"/>
    </source>
</evidence>
<dbReference type="KEGG" id="bpg:Bathy08g00190"/>
<dbReference type="SMART" id="SM00365">
    <property type="entry name" value="LRR_SD22"/>
    <property type="match status" value="3"/>
</dbReference>
<dbReference type="PROSITE" id="PS51450">
    <property type="entry name" value="LRR"/>
    <property type="match status" value="3"/>
</dbReference>
<dbReference type="GO" id="GO:0005930">
    <property type="term" value="C:axoneme"/>
    <property type="evidence" value="ECO:0007669"/>
    <property type="project" value="UniProtKB-SubCell"/>
</dbReference>
<dbReference type="OrthoDB" id="512658at2759"/>
<keyword evidence="3" id="KW-0677">Repeat</keyword>
<name>K8EID8_9CHLO</name>
<evidence type="ECO:0000256" key="2">
    <source>
        <dbReference type="ARBA" id="ARBA00022614"/>
    </source>
</evidence>
<feature type="region of interest" description="Disordered" evidence="4">
    <location>
        <begin position="465"/>
        <end position="488"/>
    </location>
</feature>
<evidence type="ECO:0000313" key="6">
    <source>
        <dbReference type="Proteomes" id="UP000198341"/>
    </source>
</evidence>
<evidence type="ECO:0000256" key="4">
    <source>
        <dbReference type="SAM" id="MobiDB-lite"/>
    </source>
</evidence>
<dbReference type="PANTHER" id="PTHR46652:SF7">
    <property type="entry name" value="LEUCINE-RICH REPEAT AND IQ DOMAIN-CONTAINING PROTEIN 1"/>
    <property type="match status" value="1"/>
</dbReference>
<dbReference type="EMBL" id="FO082271">
    <property type="protein sequence ID" value="CCO17784.1"/>
    <property type="molecule type" value="Genomic_DNA"/>
</dbReference>
<dbReference type="PANTHER" id="PTHR46652">
    <property type="entry name" value="LEUCINE-RICH REPEAT AND IQ DOMAIN-CONTAINING PROTEIN 1-RELATED"/>
    <property type="match status" value="1"/>
</dbReference>
<dbReference type="InterPro" id="IPR050836">
    <property type="entry name" value="SDS22/Internalin_LRR"/>
</dbReference>
<dbReference type="InterPro" id="IPR001611">
    <property type="entry name" value="Leu-rich_rpt"/>
</dbReference>
<evidence type="ECO:0000256" key="1">
    <source>
        <dbReference type="ARBA" id="ARBA00004430"/>
    </source>
</evidence>
<dbReference type="STRING" id="41875.K8EID8"/>
<feature type="compositionally biased region" description="Acidic residues" evidence="4">
    <location>
        <begin position="286"/>
        <end position="297"/>
    </location>
</feature>
<dbReference type="Pfam" id="PF13855">
    <property type="entry name" value="LRR_8"/>
    <property type="match status" value="2"/>
</dbReference>
<keyword evidence="2" id="KW-0433">Leucine-rich repeat</keyword>
<dbReference type="InterPro" id="IPR003591">
    <property type="entry name" value="Leu-rich_rpt_typical-subtyp"/>
</dbReference>
<keyword evidence="6" id="KW-1185">Reference proteome</keyword>
<gene>
    <name evidence="5" type="ORF">Bathy08g00190</name>
</gene>
<sequence length="488" mass="54221">MGLALNEQTILRSVHNVSSSEAVAVCDLKGKSLTAIALSTNAAVQFPNLLRLDLSDNAINNIENLKHLKQLKWLNLSNNRLESNGLEPLSRCCETIRVLNVSGNRLSSFEGVLDAPLTRSLLALIASDNALTEECLNAVKNCRELNSLIVSNNSIESLKHELLPLRKLGKFSASNSGMQNIGNDSFSQNTDLRELRLAKNKLTGLPSGLGKNINLRVLDCSHNQIKTFAEVQVLAKLPKLTHLSLRGNPIAILDGKAYVDNIKAMCPRLRTLDGHPLDKSHPALQGDDDDDDDDDNDEKNTKNKTKPTFGLKRTTGDDDDDDDDDDDEAAKEEARPSSKKRRGKRGKKKKEENKNEKSFLETVVNGEDIDGGGNKHDSDEDGEEDDNDKNAWTGEDGDLNSNKKKIIVLGKELEKQKPLSDKEFDEKLEKDRLKQAGVVKVEEVKVHRHKNKIFGSEVFKKLGNEEKKSAWDDDDDDDGEKGKRCSWQ</sequence>
<organism evidence="5 6">
    <name type="scientific">Bathycoccus prasinos</name>
    <dbReference type="NCBI Taxonomy" id="41875"/>
    <lineage>
        <taxon>Eukaryota</taxon>
        <taxon>Viridiplantae</taxon>
        <taxon>Chlorophyta</taxon>
        <taxon>Mamiellophyceae</taxon>
        <taxon>Mamiellales</taxon>
        <taxon>Bathycoccaceae</taxon>
        <taxon>Bathycoccus</taxon>
    </lineage>
</organism>
<dbReference type="RefSeq" id="XP_007511663.1">
    <property type="nucleotide sequence ID" value="XM_007511601.1"/>
</dbReference>
<evidence type="ECO:0000256" key="3">
    <source>
        <dbReference type="ARBA" id="ARBA00022737"/>
    </source>
</evidence>
<dbReference type="InterPro" id="IPR032675">
    <property type="entry name" value="LRR_dom_sf"/>
</dbReference>
<feature type="region of interest" description="Disordered" evidence="4">
    <location>
        <begin position="273"/>
        <end position="403"/>
    </location>
</feature>
<accession>K8EID8</accession>
<dbReference type="SUPFAM" id="SSF52058">
    <property type="entry name" value="L domain-like"/>
    <property type="match status" value="1"/>
</dbReference>
<dbReference type="Proteomes" id="UP000198341">
    <property type="component" value="Chromosome 8"/>
</dbReference>
<dbReference type="Gene3D" id="3.80.10.10">
    <property type="entry name" value="Ribonuclease Inhibitor"/>
    <property type="match status" value="2"/>
</dbReference>